<dbReference type="InterPro" id="IPR010679">
    <property type="entry name" value="DUF1254"/>
</dbReference>
<evidence type="ECO:0000259" key="4">
    <source>
        <dbReference type="Pfam" id="PF06863"/>
    </source>
</evidence>
<dbReference type="Gene3D" id="2.60.40.1610">
    <property type="entry name" value="Domain of unknown function DUF1254"/>
    <property type="match status" value="1"/>
</dbReference>
<evidence type="ECO:0000313" key="5">
    <source>
        <dbReference type="EMBL" id="MBN8431887.1"/>
    </source>
</evidence>
<dbReference type="InterPro" id="IPR037050">
    <property type="entry name" value="DUF1254_sf"/>
</dbReference>
<feature type="transmembrane region" description="Helical" evidence="2">
    <location>
        <begin position="12"/>
        <end position="30"/>
    </location>
</feature>
<sequence>MGNLMQILRHRSSVYFTLILLGAAISGIGLTGCGSDHERNAPSEQSQRATQVSQEASQEPSQEANGTATGAPSNAEGPGVAMSDTFIEDLVTRSYPYVALYNVNNKFAAKQGGWNTCSADTQLKDHTTREIARPNNDTLYISCLLDLRSEPVILKIPAFDSDYVSLMITAYDHYVNVPLSTRAGDFKKPLTLLLYSARTKNYDGAPVEGVDKIFEASGDFVSAVFRVMPHSQDKDRFAKILEQMKSVTPAPLNAFLGKPAIPAESVDFPAVGETDVAVFGNNLFEVMQFVFNHTTFDPDNPEDQSVLALYKHFGIAPGNTFDPDKVANVDKRRIRDMAERILKKGLASSADDALMARLQPKMFQPKGQTDLETLLTVSIFGPIGLPMEEAVYPSITTADGKPMNAMHDYVLRMSANELPPAGAFWSLTLYDLKDGFFIPNERKKYSVGQNAGMKLDDDGGITIYIAKDKPDGVPEENWLPIERKDLDLSLTMRIYVPDLEKYANWTAPKVEQIDQ</sequence>
<keyword evidence="2" id="KW-0812">Transmembrane</keyword>
<comment type="caution">
    <text evidence="5">The sequence shown here is derived from an EMBL/GenBank/DDBJ whole genome shotgun (WGS) entry which is preliminary data.</text>
</comment>
<evidence type="ECO:0000313" key="6">
    <source>
        <dbReference type="Proteomes" id="UP000664293"/>
    </source>
</evidence>
<feature type="compositionally biased region" description="Polar residues" evidence="1">
    <location>
        <begin position="42"/>
        <end position="72"/>
    </location>
</feature>
<dbReference type="PANTHER" id="PTHR36509:SF2">
    <property type="entry name" value="BLL3101 PROTEIN"/>
    <property type="match status" value="1"/>
</dbReference>
<dbReference type="InterPro" id="IPR037049">
    <property type="entry name" value="DUF1214_C_sf"/>
</dbReference>
<dbReference type="RefSeq" id="WP_207003049.1">
    <property type="nucleotide sequence ID" value="NZ_JAEKJR010000002.1"/>
</dbReference>
<evidence type="ECO:0000256" key="2">
    <source>
        <dbReference type="SAM" id="Phobius"/>
    </source>
</evidence>
<dbReference type="Pfam" id="PF06742">
    <property type="entry name" value="DUF1214"/>
    <property type="match status" value="1"/>
</dbReference>
<dbReference type="Gene3D" id="2.60.120.600">
    <property type="entry name" value="Domain of unknown function DUF1214, C-terminal domain"/>
    <property type="match status" value="1"/>
</dbReference>
<accession>A0ABS3E994</accession>
<evidence type="ECO:0000256" key="1">
    <source>
        <dbReference type="SAM" id="MobiDB-lite"/>
    </source>
</evidence>
<dbReference type="Proteomes" id="UP000664293">
    <property type="component" value="Unassembled WGS sequence"/>
</dbReference>
<organism evidence="5 6">
    <name type="scientific">Microbulbifer salipaludis</name>
    <dbReference type="NCBI Taxonomy" id="187980"/>
    <lineage>
        <taxon>Bacteria</taxon>
        <taxon>Pseudomonadati</taxon>
        <taxon>Pseudomonadota</taxon>
        <taxon>Gammaproteobacteria</taxon>
        <taxon>Cellvibrionales</taxon>
        <taxon>Microbulbiferaceae</taxon>
        <taxon>Microbulbifer</taxon>
    </lineage>
</organism>
<keyword evidence="6" id="KW-1185">Reference proteome</keyword>
<dbReference type="InterPro" id="IPR010621">
    <property type="entry name" value="DUF1214"/>
</dbReference>
<keyword evidence="2" id="KW-0472">Membrane</keyword>
<protein>
    <submittedName>
        <fullName evidence="5">DUF1254 domain-containing protein</fullName>
    </submittedName>
</protein>
<feature type="domain" description="DUF1214" evidence="3">
    <location>
        <begin position="390"/>
        <end position="498"/>
    </location>
</feature>
<reference evidence="5 6" key="1">
    <citation type="submission" date="2020-12" db="EMBL/GenBank/DDBJ databases">
        <title>Oil enriched cultivation method for isolating marine PHA-producing bacteria.</title>
        <authorList>
            <person name="Zheng W."/>
            <person name="Yu S."/>
            <person name="Huang Y."/>
        </authorList>
    </citation>
    <scope>NUCLEOTIDE SEQUENCE [LARGE SCALE GENOMIC DNA]</scope>
    <source>
        <strain evidence="5 6">SN0-2</strain>
    </source>
</reference>
<dbReference type="SUPFAM" id="SSF160935">
    <property type="entry name" value="VPA0735-like"/>
    <property type="match status" value="1"/>
</dbReference>
<feature type="region of interest" description="Disordered" evidence="1">
    <location>
        <begin position="36"/>
        <end position="78"/>
    </location>
</feature>
<dbReference type="EMBL" id="JAEKJR010000002">
    <property type="protein sequence ID" value="MBN8431887.1"/>
    <property type="molecule type" value="Genomic_DNA"/>
</dbReference>
<name>A0ABS3E994_9GAMM</name>
<dbReference type="PANTHER" id="PTHR36509">
    <property type="entry name" value="BLL3101 PROTEIN"/>
    <property type="match status" value="1"/>
</dbReference>
<dbReference type="Pfam" id="PF06863">
    <property type="entry name" value="DUF1254"/>
    <property type="match status" value="1"/>
</dbReference>
<gene>
    <name evidence="5" type="ORF">JF535_13615</name>
</gene>
<keyword evidence="2" id="KW-1133">Transmembrane helix</keyword>
<proteinExistence type="predicted"/>
<evidence type="ECO:0000259" key="3">
    <source>
        <dbReference type="Pfam" id="PF06742"/>
    </source>
</evidence>
<feature type="domain" description="DUF1254" evidence="4">
    <location>
        <begin position="116"/>
        <end position="245"/>
    </location>
</feature>